<protein>
    <submittedName>
        <fullName evidence="2">Putative porin</fullName>
    </submittedName>
</protein>
<evidence type="ECO:0000313" key="2">
    <source>
        <dbReference type="EMBL" id="MBB3059867.1"/>
    </source>
</evidence>
<dbReference type="AlphaFoldDB" id="A0A7W4W8X3"/>
<keyword evidence="3" id="KW-1185">Reference proteome</keyword>
<dbReference type="RefSeq" id="WP_183456644.1">
    <property type="nucleotide sequence ID" value="NZ_JACHWZ010000002.1"/>
</dbReference>
<proteinExistence type="predicted"/>
<feature type="signal peptide" evidence="1">
    <location>
        <begin position="1"/>
        <end position="19"/>
    </location>
</feature>
<dbReference type="Proteomes" id="UP000535937">
    <property type="component" value="Unassembled WGS sequence"/>
</dbReference>
<evidence type="ECO:0000256" key="1">
    <source>
        <dbReference type="SAM" id="SignalP"/>
    </source>
</evidence>
<evidence type="ECO:0000313" key="3">
    <source>
        <dbReference type="Proteomes" id="UP000535937"/>
    </source>
</evidence>
<comment type="caution">
    <text evidence="2">The sequence shown here is derived from an EMBL/GenBank/DDBJ whole genome shotgun (WGS) entry which is preliminary data.</text>
</comment>
<keyword evidence="1" id="KW-0732">Signal</keyword>
<name>A0A7W4W8X3_9GAMM</name>
<dbReference type="EMBL" id="JACHWZ010000002">
    <property type="protein sequence ID" value="MBB3059867.1"/>
    <property type="molecule type" value="Genomic_DNA"/>
</dbReference>
<sequence length="273" mass="30741">MKTKTLFPLLLASAVTAHAEEYQSITDFDYSRTEIGSFKADQYTLGSTYYFTPRMTMGPLKEFEYINRSGNVFGGYSYFDTDFDNVDSAIVGGEYFAGNLLVGGAYQNTEDQDAYYASVGYLASPDLLFRVDAEKFEDQDTDYFASAQYNHRLGGSDYLGFTLRVDDDLDYRELSSKYFAEFGRGSYIALSLNYASLDGDYVSVGGDDNTWSTKADYYFNKATSVGLGYDKDDNYLVDFSHFFQENIALELAYSSNADNSDLKTYTLGLRAQF</sequence>
<accession>A0A7W4W8X3</accession>
<reference evidence="2 3" key="1">
    <citation type="submission" date="2020-08" db="EMBL/GenBank/DDBJ databases">
        <title>Genomic Encyclopedia of Type Strains, Phase III (KMG-III): the genomes of soil and plant-associated and newly described type strains.</title>
        <authorList>
            <person name="Whitman W."/>
        </authorList>
    </citation>
    <scope>NUCLEOTIDE SEQUENCE [LARGE SCALE GENOMIC DNA]</scope>
    <source>
        <strain evidence="2 3">CECT 8799</strain>
    </source>
</reference>
<feature type="chain" id="PRO_5030591354" evidence="1">
    <location>
        <begin position="20"/>
        <end position="273"/>
    </location>
</feature>
<dbReference type="SUPFAM" id="SSF56935">
    <property type="entry name" value="Porins"/>
    <property type="match status" value="1"/>
</dbReference>
<dbReference type="InterPro" id="IPR031593">
    <property type="entry name" value="Porin_7"/>
</dbReference>
<dbReference type="Pfam" id="PF16956">
    <property type="entry name" value="Porin_7"/>
    <property type="match status" value="1"/>
</dbReference>
<organism evidence="2 3">
    <name type="scientific">Microbulbifer rhizosphaerae</name>
    <dbReference type="NCBI Taxonomy" id="1562603"/>
    <lineage>
        <taxon>Bacteria</taxon>
        <taxon>Pseudomonadati</taxon>
        <taxon>Pseudomonadota</taxon>
        <taxon>Gammaproteobacteria</taxon>
        <taxon>Cellvibrionales</taxon>
        <taxon>Microbulbiferaceae</taxon>
        <taxon>Microbulbifer</taxon>
    </lineage>
</organism>
<gene>
    <name evidence="2" type="ORF">FHS09_000675</name>
</gene>